<evidence type="ECO:0000313" key="2">
    <source>
        <dbReference type="EMBL" id="KAG2112656.1"/>
    </source>
</evidence>
<accession>A0A9P7FCU0</accession>
<dbReference type="AlphaFoldDB" id="A0A9P7FCU0"/>
<protein>
    <recommendedName>
        <fullName evidence="4">RNase H type-1 domain-containing protein</fullName>
    </recommendedName>
</protein>
<feature type="chain" id="PRO_5040109305" description="RNase H type-1 domain-containing protein" evidence="1">
    <location>
        <begin position="17"/>
        <end position="340"/>
    </location>
</feature>
<dbReference type="PANTHER" id="PTHR33050:SF7">
    <property type="entry name" value="RIBONUCLEASE H"/>
    <property type="match status" value="1"/>
</dbReference>
<sequence>MSLMSWIVIHRILIDALKTYMDDSFSYDLASCQLYYAPYACYFPAKQTCLLWLWDNIGLPHECPKQIFSLLLTVIGFDVDSNAMSAMLPKDKKRELVAHLRRFAGKGFRWLLREYQQLGGLCEWSSNIFPLLKPGLSAIYEKICGKTEPFARLHVNKSIIHELLWMADHVDHSQSLLLYKSLDFSLASDDIIVAYTDASGVGLGLWFPDEDFACQCLLPGDSPKDTIFFAEALAVCSAIHAIETMPKTPQCMLIYIDNTNVVCMFNSLHVHPPYNSILMSATDVLLKHDVDLWVEHVSGVENNVADALSCFQNERVYRFTPNMQIYNFEPPQNALGGAEK</sequence>
<dbReference type="InterPro" id="IPR012337">
    <property type="entry name" value="RNaseH-like_sf"/>
</dbReference>
<dbReference type="Proteomes" id="UP000823399">
    <property type="component" value="Unassembled WGS sequence"/>
</dbReference>
<dbReference type="SUPFAM" id="SSF53098">
    <property type="entry name" value="Ribonuclease H-like"/>
    <property type="match status" value="1"/>
</dbReference>
<gene>
    <name evidence="2" type="ORF">F5147DRAFT_572262</name>
</gene>
<keyword evidence="1" id="KW-0732">Signal</keyword>
<evidence type="ECO:0000256" key="1">
    <source>
        <dbReference type="SAM" id="SignalP"/>
    </source>
</evidence>
<dbReference type="InterPro" id="IPR052055">
    <property type="entry name" value="Hepadnavirus_pol/RT"/>
</dbReference>
<name>A0A9P7FCU0_9AGAM</name>
<dbReference type="GeneID" id="64693335"/>
<comment type="caution">
    <text evidence="2">The sequence shown here is derived from an EMBL/GenBank/DDBJ whole genome shotgun (WGS) entry which is preliminary data.</text>
</comment>
<evidence type="ECO:0008006" key="4">
    <source>
        <dbReference type="Google" id="ProtNLM"/>
    </source>
</evidence>
<reference evidence="2" key="1">
    <citation type="journal article" date="2020" name="New Phytol.">
        <title>Comparative genomics reveals dynamic genome evolution in host specialist ectomycorrhizal fungi.</title>
        <authorList>
            <person name="Lofgren L.A."/>
            <person name="Nguyen N.H."/>
            <person name="Vilgalys R."/>
            <person name="Ruytinx J."/>
            <person name="Liao H.L."/>
            <person name="Branco S."/>
            <person name="Kuo A."/>
            <person name="LaButti K."/>
            <person name="Lipzen A."/>
            <person name="Andreopoulos W."/>
            <person name="Pangilinan J."/>
            <person name="Riley R."/>
            <person name="Hundley H."/>
            <person name="Na H."/>
            <person name="Barry K."/>
            <person name="Grigoriev I.V."/>
            <person name="Stajich J.E."/>
            <person name="Kennedy P.G."/>
        </authorList>
    </citation>
    <scope>NUCLEOTIDE SEQUENCE</scope>
    <source>
        <strain evidence="2">FC423</strain>
    </source>
</reference>
<feature type="signal peptide" evidence="1">
    <location>
        <begin position="1"/>
        <end position="16"/>
    </location>
</feature>
<proteinExistence type="predicted"/>
<keyword evidence="3" id="KW-1185">Reference proteome</keyword>
<organism evidence="2 3">
    <name type="scientific">Suillus discolor</name>
    <dbReference type="NCBI Taxonomy" id="1912936"/>
    <lineage>
        <taxon>Eukaryota</taxon>
        <taxon>Fungi</taxon>
        <taxon>Dikarya</taxon>
        <taxon>Basidiomycota</taxon>
        <taxon>Agaricomycotina</taxon>
        <taxon>Agaricomycetes</taxon>
        <taxon>Agaricomycetidae</taxon>
        <taxon>Boletales</taxon>
        <taxon>Suillineae</taxon>
        <taxon>Suillaceae</taxon>
        <taxon>Suillus</taxon>
    </lineage>
</organism>
<dbReference type="EMBL" id="JABBWM010000014">
    <property type="protein sequence ID" value="KAG2112656.1"/>
    <property type="molecule type" value="Genomic_DNA"/>
</dbReference>
<dbReference type="RefSeq" id="XP_041295455.1">
    <property type="nucleotide sequence ID" value="XM_041431076.1"/>
</dbReference>
<evidence type="ECO:0000313" key="3">
    <source>
        <dbReference type="Proteomes" id="UP000823399"/>
    </source>
</evidence>
<dbReference type="PANTHER" id="PTHR33050">
    <property type="entry name" value="REVERSE TRANSCRIPTASE DOMAIN-CONTAINING PROTEIN"/>
    <property type="match status" value="1"/>
</dbReference>
<dbReference type="OrthoDB" id="198652at2759"/>